<reference evidence="6" key="2">
    <citation type="journal article" date="2024" name="Nature">
        <title>Anoxygenic phototroph of the Chloroflexota uses a type I reaction centre.</title>
        <authorList>
            <person name="Tsuji J.M."/>
            <person name="Shaw N.A."/>
            <person name="Nagashima S."/>
            <person name="Venkiteswaran J.J."/>
            <person name="Schiff S.L."/>
            <person name="Watanabe T."/>
            <person name="Fukui M."/>
            <person name="Hanada S."/>
            <person name="Tank M."/>
            <person name="Neufeld J.D."/>
        </authorList>
    </citation>
    <scope>NUCLEOTIDE SEQUENCE</scope>
    <source>
        <strain evidence="6">L227-S17</strain>
    </source>
</reference>
<dbReference type="Proteomes" id="UP000521676">
    <property type="component" value="Unassembled WGS sequence"/>
</dbReference>
<evidence type="ECO:0000313" key="5">
    <source>
        <dbReference type="EMBL" id="NWJ44257.1"/>
    </source>
</evidence>
<dbReference type="Pfam" id="PF01872">
    <property type="entry name" value="RibD_C"/>
    <property type="match status" value="1"/>
</dbReference>
<dbReference type="Proteomes" id="UP001431572">
    <property type="component" value="Chromosome 1"/>
</dbReference>
<dbReference type="AlphaFoldDB" id="A0A8T7LTU6"/>
<dbReference type="EMBL" id="CP128399">
    <property type="protein sequence ID" value="WJW66154.1"/>
    <property type="molecule type" value="Genomic_DNA"/>
</dbReference>
<keyword evidence="3" id="KW-0560">Oxidoreductase</keyword>
<evidence type="ECO:0000256" key="3">
    <source>
        <dbReference type="ARBA" id="ARBA00023002"/>
    </source>
</evidence>
<evidence type="ECO:0000313" key="7">
    <source>
        <dbReference type="Proteomes" id="UP000521676"/>
    </source>
</evidence>
<accession>A0A8T7LTU6</accession>
<dbReference type="GO" id="GO:0008703">
    <property type="term" value="F:5-amino-6-(5-phosphoribosylamino)uracil reductase activity"/>
    <property type="evidence" value="ECO:0007669"/>
    <property type="project" value="InterPro"/>
</dbReference>
<dbReference type="PANTHER" id="PTHR38011">
    <property type="entry name" value="DIHYDROFOLATE REDUCTASE FAMILY PROTEIN (AFU_ORTHOLOGUE AFUA_8G06820)"/>
    <property type="match status" value="1"/>
</dbReference>
<gene>
    <name evidence="5" type="ORF">HXX08_00115</name>
    <name evidence="6" type="ORF">OZ401_001943</name>
</gene>
<comment type="pathway">
    <text evidence="1">Cofactor biosynthesis; riboflavin biosynthesis.</text>
</comment>
<evidence type="ECO:0000313" key="8">
    <source>
        <dbReference type="Proteomes" id="UP001431572"/>
    </source>
</evidence>
<dbReference type="InterPro" id="IPR002734">
    <property type="entry name" value="RibDG_C"/>
</dbReference>
<feature type="domain" description="Bacterial bifunctional deaminase-reductase C-terminal" evidence="4">
    <location>
        <begin position="50"/>
        <end position="260"/>
    </location>
</feature>
<dbReference type="RefSeq" id="WP_341468035.1">
    <property type="nucleotide sequence ID" value="NZ_CP128399.1"/>
</dbReference>
<keyword evidence="2" id="KW-0521">NADP</keyword>
<dbReference type="PANTHER" id="PTHR38011:SF7">
    <property type="entry name" value="2,5-DIAMINO-6-RIBOSYLAMINO-4(3H)-PYRIMIDINONE 5'-PHOSPHATE REDUCTASE"/>
    <property type="match status" value="1"/>
</dbReference>
<proteinExistence type="predicted"/>
<dbReference type="InterPro" id="IPR050765">
    <property type="entry name" value="Riboflavin_Biosynth_HTPR"/>
</dbReference>
<dbReference type="EMBL" id="JACATZ010000001">
    <property type="protein sequence ID" value="NWJ44257.1"/>
    <property type="molecule type" value="Genomic_DNA"/>
</dbReference>
<evidence type="ECO:0000256" key="1">
    <source>
        <dbReference type="ARBA" id="ARBA00005104"/>
    </source>
</evidence>
<sequence>MRLILEGVFSHLNSSRYSEIEPKAIYSLPELAFPTEGVSFEYSAKSLKRPYIYFNMVSSVDGHATTGEDSAEGLGSEMDRTLMYKLRAAADAVLCGASTFRRDPFLPVVKDWLAEERASYFPVSPQPLGCVLTSDGNLPQDKKFWWAGRDSRVVFLGEGAKSLKWLEEKAQVFRIELDSEGKPDLAIMLDILYSQLGVKRLLVEGGPTLNYALLSHRFGDEFFLTTAPQLLGGGKLSIINGKETGFPAALKLDLLSIYRNQSELFLRYKIQYG</sequence>
<evidence type="ECO:0000313" key="6">
    <source>
        <dbReference type="EMBL" id="WJW66154.1"/>
    </source>
</evidence>
<organism evidence="5 7">
    <name type="scientific">Candidatus Chlorohelix allophototropha</name>
    <dbReference type="NCBI Taxonomy" id="3003348"/>
    <lineage>
        <taxon>Bacteria</taxon>
        <taxon>Bacillati</taxon>
        <taxon>Chloroflexota</taxon>
        <taxon>Chloroflexia</taxon>
        <taxon>Candidatus Chloroheliales</taxon>
        <taxon>Candidatus Chloroheliaceae</taxon>
        <taxon>Candidatus Chlorohelix</taxon>
    </lineage>
</organism>
<dbReference type="GO" id="GO:0009231">
    <property type="term" value="P:riboflavin biosynthetic process"/>
    <property type="evidence" value="ECO:0007669"/>
    <property type="project" value="InterPro"/>
</dbReference>
<dbReference type="Gene3D" id="3.40.430.10">
    <property type="entry name" value="Dihydrofolate Reductase, subunit A"/>
    <property type="match status" value="1"/>
</dbReference>
<keyword evidence="8" id="KW-1185">Reference proteome</keyword>
<name>A0A8T7LTU6_9CHLR</name>
<dbReference type="SUPFAM" id="SSF53597">
    <property type="entry name" value="Dihydrofolate reductase-like"/>
    <property type="match status" value="1"/>
</dbReference>
<reference evidence="5 7" key="1">
    <citation type="submission" date="2020-06" db="EMBL/GenBank/DDBJ databases">
        <title>Anoxygenic phototrophic Chloroflexota member uses a Type I reaction center.</title>
        <authorList>
            <person name="Tsuji J.M."/>
            <person name="Shaw N.A."/>
            <person name="Nagashima S."/>
            <person name="Venkiteswaran J."/>
            <person name="Schiff S.L."/>
            <person name="Hanada S."/>
            <person name="Tank M."/>
            <person name="Neufeld J.D."/>
        </authorList>
    </citation>
    <scope>NUCLEOTIDE SEQUENCE [LARGE SCALE GENOMIC DNA]</scope>
    <source>
        <strain evidence="5">L227-S17</strain>
    </source>
</reference>
<evidence type="ECO:0000256" key="2">
    <source>
        <dbReference type="ARBA" id="ARBA00022857"/>
    </source>
</evidence>
<protein>
    <submittedName>
        <fullName evidence="5">RibD family protein</fullName>
    </submittedName>
</protein>
<evidence type="ECO:0000259" key="4">
    <source>
        <dbReference type="Pfam" id="PF01872"/>
    </source>
</evidence>
<dbReference type="InterPro" id="IPR024072">
    <property type="entry name" value="DHFR-like_dom_sf"/>
</dbReference>